<gene>
    <name evidence="1" type="ORF">AMS68_006380</name>
</gene>
<protein>
    <recommendedName>
        <fullName evidence="3">ABM domain-containing protein</fullName>
    </recommendedName>
</protein>
<keyword evidence="2" id="KW-1185">Reference proteome</keyword>
<sequence length="215" mass="23645">MTVTELVVLSLKPGSKIGDPENDAAVVLKYIGDTLRAAPGCQELHFGGVIEDELKLRLFIDWESYNKGKAFQESSDYPAFLGRVKTIITGPPQITHVEFKPAGALHETLSASVTEIATFYFDSEVPAEYGNGIDEWSAVADQIPNAKSIAWGATYESIEKDDVRGKAAVVLIGWASVEDHLTFRESRIFKDVIPHLRSTSKSASMQHIQAMKYIA</sequence>
<accession>A0A6H0Y1I3</accession>
<reference evidence="1 2" key="1">
    <citation type="journal article" date="2016" name="Sci. Rep.">
        <title>Peltaster fructicola genome reveals evolution from an invasive phytopathogen to an ectophytic parasite.</title>
        <authorList>
            <person name="Xu C."/>
            <person name="Chen H."/>
            <person name="Gleason M.L."/>
            <person name="Xu J.R."/>
            <person name="Liu H."/>
            <person name="Zhang R."/>
            <person name="Sun G."/>
        </authorList>
    </citation>
    <scope>NUCLEOTIDE SEQUENCE [LARGE SCALE GENOMIC DNA]</scope>
    <source>
        <strain evidence="1 2">LNHT1506</strain>
    </source>
</reference>
<evidence type="ECO:0000313" key="1">
    <source>
        <dbReference type="EMBL" id="QIX00863.1"/>
    </source>
</evidence>
<dbReference type="SUPFAM" id="SSF54909">
    <property type="entry name" value="Dimeric alpha+beta barrel"/>
    <property type="match status" value="1"/>
</dbReference>
<organism evidence="1 2">
    <name type="scientific">Peltaster fructicola</name>
    <dbReference type="NCBI Taxonomy" id="286661"/>
    <lineage>
        <taxon>Eukaryota</taxon>
        <taxon>Fungi</taxon>
        <taxon>Dikarya</taxon>
        <taxon>Ascomycota</taxon>
        <taxon>Pezizomycotina</taxon>
        <taxon>Dothideomycetes</taxon>
        <taxon>Dothideomycetes incertae sedis</taxon>
        <taxon>Peltaster</taxon>
    </lineage>
</organism>
<proteinExistence type="predicted"/>
<dbReference type="Proteomes" id="UP000503462">
    <property type="component" value="Chromosome 4"/>
</dbReference>
<dbReference type="EMBL" id="CP051142">
    <property type="protein sequence ID" value="QIX00863.1"/>
    <property type="molecule type" value="Genomic_DNA"/>
</dbReference>
<name>A0A6H0Y1I3_9PEZI</name>
<evidence type="ECO:0008006" key="3">
    <source>
        <dbReference type="Google" id="ProtNLM"/>
    </source>
</evidence>
<evidence type="ECO:0000313" key="2">
    <source>
        <dbReference type="Proteomes" id="UP000503462"/>
    </source>
</evidence>
<dbReference type="OrthoDB" id="3830579at2759"/>
<dbReference type="InterPro" id="IPR011008">
    <property type="entry name" value="Dimeric_a/b-barrel"/>
</dbReference>
<dbReference type="AlphaFoldDB" id="A0A6H0Y1I3"/>
<dbReference type="Gene3D" id="3.30.70.100">
    <property type="match status" value="2"/>
</dbReference>